<reference evidence="7 8" key="1">
    <citation type="journal article" date="2015" name="Nature">
        <title>rRNA introns, odd ribosomes, and small enigmatic genomes across a large radiation of phyla.</title>
        <authorList>
            <person name="Brown C.T."/>
            <person name="Hug L.A."/>
            <person name="Thomas B.C."/>
            <person name="Sharon I."/>
            <person name="Castelle C.J."/>
            <person name="Singh A."/>
            <person name="Wilkins M.J."/>
            <person name="Williams K.H."/>
            <person name="Banfield J.F."/>
        </authorList>
    </citation>
    <scope>NUCLEOTIDE SEQUENCE [LARGE SCALE GENOMIC DNA]</scope>
</reference>
<keyword evidence="5" id="KW-0456">Lyase</keyword>
<dbReference type="SUPFAM" id="SSF51569">
    <property type="entry name" value="Aldolase"/>
    <property type="match status" value="1"/>
</dbReference>
<dbReference type="NCBIfam" id="NF033379">
    <property type="entry name" value="FrucBisAld_I"/>
    <property type="match status" value="1"/>
</dbReference>
<evidence type="ECO:0000256" key="4">
    <source>
        <dbReference type="ARBA" id="ARBA00023152"/>
    </source>
</evidence>
<dbReference type="PATRIC" id="fig|1618546.3.peg.981"/>
<organism evidence="7 8">
    <name type="scientific">Candidatus Woesebacteria bacterium GW2011_GWA1_37_8</name>
    <dbReference type="NCBI Taxonomy" id="1618546"/>
    <lineage>
        <taxon>Bacteria</taxon>
        <taxon>Candidatus Woeseibacteriota</taxon>
    </lineage>
</organism>
<dbReference type="Pfam" id="PF00274">
    <property type="entry name" value="Glycolytic"/>
    <property type="match status" value="1"/>
</dbReference>
<comment type="caution">
    <text evidence="7">The sequence shown here is derived from an EMBL/GenBank/DDBJ whole genome shotgun (WGS) entry which is preliminary data.</text>
</comment>
<dbReference type="Gene3D" id="3.20.20.70">
    <property type="entry name" value="Aldolase class I"/>
    <property type="match status" value="1"/>
</dbReference>
<protein>
    <recommendedName>
        <fullName evidence="3">fructose-bisphosphate aldolase</fullName>
        <ecNumber evidence="3">4.1.2.13</ecNumber>
    </recommendedName>
    <alternativeName>
        <fullName evidence="6">Fructose-bisphosphate aldolase class I</fullName>
    </alternativeName>
</protein>
<evidence type="ECO:0000256" key="2">
    <source>
        <dbReference type="ARBA" id="ARBA00010387"/>
    </source>
</evidence>
<evidence type="ECO:0000313" key="7">
    <source>
        <dbReference type="EMBL" id="KKQ43326.1"/>
    </source>
</evidence>
<dbReference type="Proteomes" id="UP000034603">
    <property type="component" value="Unassembled WGS sequence"/>
</dbReference>
<keyword evidence="4" id="KW-0324">Glycolysis</keyword>
<evidence type="ECO:0000256" key="5">
    <source>
        <dbReference type="ARBA" id="ARBA00023239"/>
    </source>
</evidence>
<comment type="similarity">
    <text evidence="2">Belongs to the class I fructose-bisphosphate aldolase family.</text>
</comment>
<accession>A0A0G0KRX5</accession>
<comment type="pathway">
    <text evidence="1">Carbohydrate degradation; glycolysis; D-glyceraldehyde 3-phosphate and glycerone phosphate from D-glucose: step 4/4.</text>
</comment>
<evidence type="ECO:0000313" key="8">
    <source>
        <dbReference type="Proteomes" id="UP000034603"/>
    </source>
</evidence>
<gene>
    <name evidence="7" type="ORF">US62_C0051G0007</name>
</gene>
<evidence type="ECO:0000256" key="3">
    <source>
        <dbReference type="ARBA" id="ARBA00013068"/>
    </source>
</evidence>
<proteinExistence type="inferred from homology"/>
<dbReference type="AlphaFoldDB" id="A0A0G0KRX5"/>
<dbReference type="EMBL" id="LBTR01000051">
    <property type="protein sequence ID" value="KKQ43326.1"/>
    <property type="molecule type" value="Genomic_DNA"/>
</dbReference>
<dbReference type="GO" id="GO:0004332">
    <property type="term" value="F:fructose-bisphosphate aldolase activity"/>
    <property type="evidence" value="ECO:0007669"/>
    <property type="project" value="UniProtKB-EC"/>
</dbReference>
<evidence type="ECO:0000256" key="6">
    <source>
        <dbReference type="ARBA" id="ARBA00029799"/>
    </source>
</evidence>
<dbReference type="GO" id="GO:0006096">
    <property type="term" value="P:glycolytic process"/>
    <property type="evidence" value="ECO:0007669"/>
    <property type="project" value="UniProtKB-UniPathway"/>
</dbReference>
<dbReference type="PANTHER" id="PTHR11627">
    <property type="entry name" value="FRUCTOSE-BISPHOSPHATE ALDOLASE"/>
    <property type="match status" value="1"/>
</dbReference>
<dbReference type="InterPro" id="IPR000741">
    <property type="entry name" value="FBA_I"/>
</dbReference>
<dbReference type="UniPathway" id="UPA00109">
    <property type="reaction ID" value="UER00183"/>
</dbReference>
<sequence>MNEIALKETVSAIFSSNRGILATDATADTMDKRMTASETAPTPELRVKFREVLLTTPGISEFIGGVILNDEIIRAKTSGGENFFDLLDKQGIKVGIKLDKKTHDMANFPGEKIAEGLDGLRDRLKEYKDMKASFAKFRTVYLINDTTPSQANIESNSEVLARYAALCQEAGIVPIVEPEVLMDGSHAMERCMEVTTAVLRNTFFYLNKHKVSLAGMILKPNMVLPGKDHHSPLSDNEVAITTLEVLKRAVPAEVPVIAFLSGGQEAKFATARINEMVKLGNVPWQLSFSFERALEGPALDIWKGLDSNIESAQKEFFKRAKLNSIARMGQYDPSMES</sequence>
<evidence type="ECO:0000256" key="1">
    <source>
        <dbReference type="ARBA" id="ARBA00004714"/>
    </source>
</evidence>
<dbReference type="InterPro" id="IPR013785">
    <property type="entry name" value="Aldolase_TIM"/>
</dbReference>
<dbReference type="EC" id="4.1.2.13" evidence="3"/>
<name>A0A0G0KRX5_9BACT</name>